<keyword evidence="4" id="KW-1185">Reference proteome</keyword>
<evidence type="ECO:0000313" key="3">
    <source>
        <dbReference type="EMBL" id="TWJ12909.1"/>
    </source>
</evidence>
<dbReference type="CDD" id="cd00090">
    <property type="entry name" value="HTH_ARSR"/>
    <property type="match status" value="1"/>
</dbReference>
<dbReference type="InterPro" id="IPR036388">
    <property type="entry name" value="WH-like_DNA-bd_sf"/>
</dbReference>
<dbReference type="Gene3D" id="1.10.10.10">
    <property type="entry name" value="Winged helix-like DNA-binding domain superfamily/Winged helix DNA-binding domain"/>
    <property type="match status" value="1"/>
</dbReference>
<protein>
    <submittedName>
        <fullName evidence="3">Helix-turn-helix protein</fullName>
    </submittedName>
</protein>
<dbReference type="Proteomes" id="UP000321617">
    <property type="component" value="Unassembled WGS sequence"/>
</dbReference>
<evidence type="ECO:0000313" key="4">
    <source>
        <dbReference type="Proteomes" id="UP000321617"/>
    </source>
</evidence>
<accession>A0A562V4U1</accession>
<dbReference type="InterPro" id="IPR001845">
    <property type="entry name" value="HTH_ArsR_DNA-bd_dom"/>
</dbReference>
<comment type="caution">
    <text evidence="3">The sequence shown here is derived from an EMBL/GenBank/DDBJ whole genome shotgun (WGS) entry which is preliminary data.</text>
</comment>
<dbReference type="OrthoDB" id="7945987at2"/>
<dbReference type="SUPFAM" id="SSF46785">
    <property type="entry name" value="Winged helix' DNA-binding domain"/>
    <property type="match status" value="1"/>
</dbReference>
<dbReference type="InterPro" id="IPR036390">
    <property type="entry name" value="WH_DNA-bd_sf"/>
</dbReference>
<organism evidence="3 4">
    <name type="scientific">Stackebrandtia albiflava</name>
    <dbReference type="NCBI Taxonomy" id="406432"/>
    <lineage>
        <taxon>Bacteria</taxon>
        <taxon>Bacillati</taxon>
        <taxon>Actinomycetota</taxon>
        <taxon>Actinomycetes</taxon>
        <taxon>Glycomycetales</taxon>
        <taxon>Glycomycetaceae</taxon>
        <taxon>Stackebrandtia</taxon>
    </lineage>
</organism>
<feature type="domain" description="HTH arsR-type" evidence="2">
    <location>
        <begin position="19"/>
        <end position="98"/>
    </location>
</feature>
<sequence>MEDAETSEQWPIRTIRDPAVLRAMAHPLRLRLIELLAVHGPATATRLAAQVGESPANCSWHLRQLAAGGYIEEAPGGTGRRRLWKFVETGHCYGGADDEPELAAAGQAAGAIQLEHEVDRLRHWRAARTDESPEWREAVFSTNSIAWLTADELAALNREVMDLYLRHIQRHFAPETRPAGSRPVRLVAWGITDTDLETPAEPDTPADAGRRPRS</sequence>
<dbReference type="Pfam" id="PF12840">
    <property type="entry name" value="HTH_20"/>
    <property type="match status" value="1"/>
</dbReference>
<name>A0A562V4U1_9ACTN</name>
<feature type="region of interest" description="Disordered" evidence="1">
    <location>
        <begin position="193"/>
        <end position="214"/>
    </location>
</feature>
<dbReference type="RefSeq" id="WP_147140383.1">
    <property type="nucleotide sequence ID" value="NZ_BAABIJ010000002.1"/>
</dbReference>
<proteinExistence type="predicted"/>
<dbReference type="EMBL" id="VLLL01000006">
    <property type="protein sequence ID" value="TWJ12909.1"/>
    <property type="molecule type" value="Genomic_DNA"/>
</dbReference>
<reference evidence="3 4" key="1">
    <citation type="journal article" date="2013" name="Stand. Genomic Sci.">
        <title>Genomic Encyclopedia of Type Strains, Phase I: The one thousand microbial genomes (KMG-I) project.</title>
        <authorList>
            <person name="Kyrpides N.C."/>
            <person name="Woyke T."/>
            <person name="Eisen J.A."/>
            <person name="Garrity G."/>
            <person name="Lilburn T.G."/>
            <person name="Beck B.J."/>
            <person name="Whitman W.B."/>
            <person name="Hugenholtz P."/>
            <person name="Klenk H.P."/>
        </authorList>
    </citation>
    <scope>NUCLEOTIDE SEQUENCE [LARGE SCALE GENOMIC DNA]</scope>
    <source>
        <strain evidence="3 4">DSM 45044</strain>
    </source>
</reference>
<evidence type="ECO:0000259" key="2">
    <source>
        <dbReference type="SMART" id="SM00418"/>
    </source>
</evidence>
<evidence type="ECO:0000256" key="1">
    <source>
        <dbReference type="SAM" id="MobiDB-lite"/>
    </source>
</evidence>
<dbReference type="SMART" id="SM00418">
    <property type="entry name" value="HTH_ARSR"/>
    <property type="match status" value="1"/>
</dbReference>
<gene>
    <name evidence="3" type="ORF">LX16_3676</name>
</gene>
<dbReference type="GO" id="GO:0003700">
    <property type="term" value="F:DNA-binding transcription factor activity"/>
    <property type="evidence" value="ECO:0007669"/>
    <property type="project" value="InterPro"/>
</dbReference>
<dbReference type="InterPro" id="IPR011991">
    <property type="entry name" value="ArsR-like_HTH"/>
</dbReference>
<dbReference type="AlphaFoldDB" id="A0A562V4U1"/>